<accession>A0AAW9QVZ1</accession>
<dbReference type="InterPro" id="IPR019734">
    <property type="entry name" value="TPR_rpt"/>
</dbReference>
<dbReference type="Proteomes" id="UP001328733">
    <property type="component" value="Unassembled WGS sequence"/>
</dbReference>
<dbReference type="InterPro" id="IPR011990">
    <property type="entry name" value="TPR-like_helical_dom_sf"/>
</dbReference>
<dbReference type="Pfam" id="PF13176">
    <property type="entry name" value="TPR_7"/>
    <property type="match status" value="1"/>
</dbReference>
<dbReference type="SMART" id="SM00028">
    <property type="entry name" value="TPR"/>
    <property type="match status" value="6"/>
</dbReference>
<sequence length="899" mass="99169">MKRQRSLPRVIALFVLSLVLSLGAARIAPASPNPPALVQQAKTGYQNGRFAEAARDWRTAAEAFAGRGDTLNQAMALSNLALTYQALGEWEKAARSSAESLDLLQNFPETPDRDRVLAGTLDIQARGQLAIGRPTAALENWQKAALLYQKLDDRDGAARARIDESRALQALGLYPRARDTLLDVLGIDRSPATPVATGLPEGRTRLSIPVQILALRELGGVFRAIGENDRSRLVLERALQLSRESGNEEESGDIYLSLGNTARVVGDSQPSRSGIETDCLASVDRKTDFHARAAACYRQAESTPRRATRVRSLLNQLSLSVQKGKWSEIERLIPAIDTELPRVPPDVPAINERLNYVQSLICLRTEIDPTPGGPVATVARQCRRDSGLETAPASLRVPSWGEIEGIARIAYDRAETLGNERALANALGYLAGISQQTGDLPRARQLTERALQILAPLNSPETSYLWQWQMGQLYRQQGRIPEAIAVYNLAFDNLQALRQDLAGTSRERQFSFRDSVEPVYREFADLLLQGETPSQENLKSARNVIESLQLAELNNFFQEACLETQSGPIDAIDPRAAVFYSIVLPDRLAVILSLPGQPLQYYATPVASSSVEGTFEDLFADLGLYVSSEDPLKPRQKFYDWMIRPARERLKEGGITTLVFVSDGILRNLPVAALHDGQQYLVEQYDLALTPSLQLLSPGSSVLGRRDILAGGITESRQGFAALPGVKQEVSEISGIAPTEVLLDEQFTRSRLRGSIESRSFPIVHLATHGQFSSRADNTFLLTWDERINVKDLDRLLERPDPIELLILSACQTAVGDKRAALGLAGMAVRARAKSTMATLWAVQDRSTAELMTEFYRVLKQSGATKASALRQAQLTLLKDKRYQHPYYWAAFVLVGNWL</sequence>
<dbReference type="RefSeq" id="WP_332865067.1">
    <property type="nucleotide sequence ID" value="NZ_JBAFSM010000017.1"/>
</dbReference>
<dbReference type="InterPro" id="IPR024983">
    <property type="entry name" value="CHAT_dom"/>
</dbReference>
<evidence type="ECO:0000256" key="1">
    <source>
        <dbReference type="SAM" id="SignalP"/>
    </source>
</evidence>
<name>A0AAW9QVZ1_9CHRO</name>
<keyword evidence="1" id="KW-0732">Signal</keyword>
<organism evidence="3 4">
    <name type="scientific">Pannus brasiliensis CCIBt3594</name>
    <dbReference type="NCBI Taxonomy" id="1427578"/>
    <lineage>
        <taxon>Bacteria</taxon>
        <taxon>Bacillati</taxon>
        <taxon>Cyanobacteriota</taxon>
        <taxon>Cyanophyceae</taxon>
        <taxon>Oscillatoriophycideae</taxon>
        <taxon>Chroococcales</taxon>
        <taxon>Microcystaceae</taxon>
        <taxon>Pannus</taxon>
    </lineage>
</organism>
<dbReference type="PANTHER" id="PTHR10098:SF112">
    <property type="entry name" value="SLR0380 PROTEIN"/>
    <property type="match status" value="1"/>
</dbReference>
<keyword evidence="4" id="KW-1185">Reference proteome</keyword>
<protein>
    <submittedName>
        <fullName evidence="3">CHAT domain-containing protein</fullName>
    </submittedName>
</protein>
<feature type="signal peptide" evidence="1">
    <location>
        <begin position="1"/>
        <end position="24"/>
    </location>
</feature>
<dbReference type="EMBL" id="JBAFSM010000017">
    <property type="protein sequence ID" value="MEG3437586.1"/>
    <property type="molecule type" value="Genomic_DNA"/>
</dbReference>
<evidence type="ECO:0000259" key="2">
    <source>
        <dbReference type="Pfam" id="PF12770"/>
    </source>
</evidence>
<feature type="chain" id="PRO_5043398752" evidence="1">
    <location>
        <begin position="25"/>
        <end position="899"/>
    </location>
</feature>
<comment type="caution">
    <text evidence="3">The sequence shown here is derived from an EMBL/GenBank/DDBJ whole genome shotgun (WGS) entry which is preliminary data.</text>
</comment>
<evidence type="ECO:0000313" key="4">
    <source>
        <dbReference type="Proteomes" id="UP001328733"/>
    </source>
</evidence>
<dbReference type="Pfam" id="PF12770">
    <property type="entry name" value="CHAT"/>
    <property type="match status" value="1"/>
</dbReference>
<proteinExistence type="predicted"/>
<reference evidence="3 4" key="1">
    <citation type="submission" date="2024-01" db="EMBL/GenBank/DDBJ databases">
        <title>Genomic insights into the taxonomy and metabolism of the cyanobacterium Pannus brasiliensis CCIBt3594.</title>
        <authorList>
            <person name="Machado M."/>
            <person name="Botero N.B."/>
            <person name="Andreote A.P.D."/>
            <person name="Feitosa A.M.T."/>
            <person name="Popin R."/>
            <person name="Sivonen K."/>
            <person name="Fiore M.F."/>
        </authorList>
    </citation>
    <scope>NUCLEOTIDE SEQUENCE [LARGE SCALE GENOMIC DNA]</scope>
    <source>
        <strain evidence="3 4">CCIBt3594</strain>
    </source>
</reference>
<dbReference type="SUPFAM" id="SSF48452">
    <property type="entry name" value="TPR-like"/>
    <property type="match status" value="2"/>
</dbReference>
<feature type="domain" description="CHAT" evidence="2">
    <location>
        <begin position="635"/>
        <end position="897"/>
    </location>
</feature>
<dbReference type="Gene3D" id="1.25.40.10">
    <property type="entry name" value="Tetratricopeptide repeat domain"/>
    <property type="match status" value="3"/>
</dbReference>
<dbReference type="AlphaFoldDB" id="A0AAW9QVZ1"/>
<evidence type="ECO:0000313" key="3">
    <source>
        <dbReference type="EMBL" id="MEG3437586.1"/>
    </source>
</evidence>
<gene>
    <name evidence="3" type="ORF">V0288_10695</name>
</gene>
<dbReference type="PANTHER" id="PTHR10098">
    <property type="entry name" value="RAPSYN-RELATED"/>
    <property type="match status" value="1"/>
</dbReference>